<dbReference type="InterPro" id="IPR018313">
    <property type="entry name" value="SBP_3_CS"/>
</dbReference>
<dbReference type="InterPro" id="IPR001638">
    <property type="entry name" value="Solute-binding_3/MltF_N"/>
</dbReference>
<evidence type="ECO:0000313" key="8">
    <source>
        <dbReference type="Proteomes" id="UP000252893"/>
    </source>
</evidence>
<feature type="signal peptide" evidence="5">
    <location>
        <begin position="1"/>
        <end position="27"/>
    </location>
</feature>
<reference evidence="7 8" key="1">
    <citation type="submission" date="2018-06" db="EMBL/GenBank/DDBJ databases">
        <title>Genomic Encyclopedia of Type Strains, Phase IV (KMG-IV): sequencing the most valuable type-strain genomes for metagenomic binning, comparative biology and taxonomic classification.</title>
        <authorList>
            <person name="Goeker M."/>
        </authorList>
    </citation>
    <scope>NUCLEOTIDE SEQUENCE [LARGE SCALE GENOMIC DNA]</scope>
    <source>
        <strain evidence="7 8">DSM 25619</strain>
    </source>
</reference>
<dbReference type="Pfam" id="PF00497">
    <property type="entry name" value="SBP_bac_3"/>
    <property type="match status" value="1"/>
</dbReference>
<dbReference type="PANTHER" id="PTHR35936">
    <property type="entry name" value="MEMBRANE-BOUND LYTIC MUREIN TRANSGLYCOSYLASE F"/>
    <property type="match status" value="1"/>
</dbReference>
<keyword evidence="8" id="KW-1185">Reference proteome</keyword>
<evidence type="ECO:0000256" key="2">
    <source>
        <dbReference type="ARBA" id="ARBA00010333"/>
    </source>
</evidence>
<name>A0A366DME9_9HYPH</name>
<keyword evidence="3 5" id="KW-0732">Signal</keyword>
<dbReference type="GO" id="GO:0030313">
    <property type="term" value="C:cell envelope"/>
    <property type="evidence" value="ECO:0007669"/>
    <property type="project" value="UniProtKB-SubCell"/>
</dbReference>
<gene>
    <name evidence="7" type="ORF">DFR47_10986</name>
</gene>
<proteinExistence type="inferred from homology"/>
<evidence type="ECO:0000256" key="3">
    <source>
        <dbReference type="ARBA" id="ARBA00022729"/>
    </source>
</evidence>
<dbReference type="PROSITE" id="PS01039">
    <property type="entry name" value="SBP_BACTERIAL_3"/>
    <property type="match status" value="1"/>
</dbReference>
<evidence type="ECO:0000256" key="5">
    <source>
        <dbReference type="SAM" id="SignalP"/>
    </source>
</evidence>
<evidence type="ECO:0000313" key="7">
    <source>
        <dbReference type="EMBL" id="RBO91226.1"/>
    </source>
</evidence>
<dbReference type="EMBL" id="QNRH01000009">
    <property type="protein sequence ID" value="RBO91226.1"/>
    <property type="molecule type" value="Genomic_DNA"/>
</dbReference>
<comment type="similarity">
    <text evidence="2 4">Belongs to the bacterial solute-binding protein 3 family.</text>
</comment>
<organism evidence="7 8">
    <name type="scientific">Pseudochrobactrum asaccharolyticum</name>
    <dbReference type="NCBI Taxonomy" id="354351"/>
    <lineage>
        <taxon>Bacteria</taxon>
        <taxon>Pseudomonadati</taxon>
        <taxon>Pseudomonadota</taxon>
        <taxon>Alphaproteobacteria</taxon>
        <taxon>Hyphomicrobiales</taxon>
        <taxon>Brucellaceae</taxon>
        <taxon>Pseudochrobactrum</taxon>
    </lineage>
</organism>
<evidence type="ECO:0000256" key="4">
    <source>
        <dbReference type="RuleBase" id="RU003744"/>
    </source>
</evidence>
<feature type="chain" id="PRO_5016793069" evidence="5">
    <location>
        <begin position="28"/>
        <end position="283"/>
    </location>
</feature>
<comment type="caution">
    <text evidence="7">The sequence shown here is derived from an EMBL/GenBank/DDBJ whole genome shotgun (WGS) entry which is preliminary data.</text>
</comment>
<dbReference type="OrthoDB" id="9807134at2"/>
<dbReference type="SMART" id="SM00062">
    <property type="entry name" value="PBPb"/>
    <property type="match status" value="1"/>
</dbReference>
<dbReference type="SUPFAM" id="SSF53850">
    <property type="entry name" value="Periplasmic binding protein-like II"/>
    <property type="match status" value="1"/>
</dbReference>
<dbReference type="Gene3D" id="3.40.190.10">
    <property type="entry name" value="Periplasmic binding protein-like II"/>
    <property type="match status" value="2"/>
</dbReference>
<evidence type="ECO:0000256" key="1">
    <source>
        <dbReference type="ARBA" id="ARBA00004196"/>
    </source>
</evidence>
<dbReference type="PROSITE" id="PS51257">
    <property type="entry name" value="PROKAR_LIPOPROTEIN"/>
    <property type="match status" value="1"/>
</dbReference>
<comment type="subcellular location">
    <subcellularLocation>
        <location evidence="1">Cell envelope</location>
    </subcellularLocation>
</comment>
<sequence>MQLIRKKLLFFALSASVLTACTSASFAEDNAVLKIATEGAFKPWNFTEPSGKLAGFEIDLAEDLCKRMNRTCEIVAQDWDGIIPALNAGKYDVIMAAMSITDERKKVLDFSVPYVATYHATMLPEAAVGRLAEDTQRYNLSDEKASEAPVRLLAEELKNKTVGVQLASTNGAFLEAYLKNDVTITYYKTVEQLNLDLQSGRIDATIADLTALEAELKKPGFSGYKIAGPVLMGGVFGEGVGAAMRKGDDALKQLFDTAITAAIKDGTVKQLSEKWYGTDISPL</sequence>
<accession>A0A366DME9</accession>
<protein>
    <submittedName>
        <fullName evidence="7">Amino acid ABC transporter substrate-binding protein (PAAT family)</fullName>
    </submittedName>
</protein>
<evidence type="ECO:0000259" key="6">
    <source>
        <dbReference type="SMART" id="SM00062"/>
    </source>
</evidence>
<feature type="domain" description="Solute-binding protein family 3/N-terminal" evidence="6">
    <location>
        <begin position="32"/>
        <end position="279"/>
    </location>
</feature>
<dbReference type="RefSeq" id="WP_113945957.1">
    <property type="nucleotide sequence ID" value="NZ_JBHEEG010000010.1"/>
</dbReference>
<dbReference type="Proteomes" id="UP000252893">
    <property type="component" value="Unassembled WGS sequence"/>
</dbReference>
<dbReference type="PANTHER" id="PTHR35936:SF17">
    <property type="entry name" value="ARGININE-BINDING EXTRACELLULAR PROTEIN ARTP"/>
    <property type="match status" value="1"/>
</dbReference>
<dbReference type="AlphaFoldDB" id="A0A366DME9"/>